<evidence type="ECO:0000256" key="2">
    <source>
        <dbReference type="ARBA" id="ARBA00004651"/>
    </source>
</evidence>
<evidence type="ECO:0000259" key="14">
    <source>
        <dbReference type="Pfam" id="PF02163"/>
    </source>
</evidence>
<comment type="similarity">
    <text evidence="3">Belongs to the peptidase M50B family.</text>
</comment>
<evidence type="ECO:0000256" key="8">
    <source>
        <dbReference type="ARBA" id="ARBA00022801"/>
    </source>
</evidence>
<keyword evidence="4" id="KW-1003">Cell membrane</keyword>
<dbReference type="InterPro" id="IPR044537">
    <property type="entry name" value="Rip2-like"/>
</dbReference>
<feature type="domain" description="Peptidase M50" evidence="14">
    <location>
        <begin position="122"/>
        <end position="179"/>
    </location>
</feature>
<accession>A0A2M7D6R5</accession>
<evidence type="ECO:0000256" key="10">
    <source>
        <dbReference type="ARBA" id="ARBA00022989"/>
    </source>
</evidence>
<feature type="transmembrane region" description="Helical" evidence="13">
    <location>
        <begin position="162"/>
        <end position="186"/>
    </location>
</feature>
<dbReference type="GO" id="GO:0008237">
    <property type="term" value="F:metallopeptidase activity"/>
    <property type="evidence" value="ECO:0007669"/>
    <property type="project" value="UniProtKB-KW"/>
</dbReference>
<sequence length="199" mass="22459">MDLRNALFLYIIIIFSAIVHEYAHAWAAWRQGDLTAKYAGRLTLNPMAHIDWWGTVLMPLMLLYFFGAFFGYAKPVPINPYNFKDQRRGIIWVSAAGVGANFAIAVLLGLVIRFLPNFFLNPFLSLIVMINIWLGLFNLLPFPPLDGSKLLMALANVKESRYARVIEVLSSPVGILVAIFVAMTFLPYVSNFIFRLIVG</sequence>
<dbReference type="GO" id="GO:0005886">
    <property type="term" value="C:plasma membrane"/>
    <property type="evidence" value="ECO:0007669"/>
    <property type="project" value="UniProtKB-SubCell"/>
</dbReference>
<keyword evidence="5 15" id="KW-0645">Protease</keyword>
<reference evidence="16" key="1">
    <citation type="submission" date="2017-09" db="EMBL/GenBank/DDBJ databases">
        <title>Depth-based differentiation of microbial function through sediment-hosted aquifers and enrichment of novel symbionts in the deep terrestrial subsurface.</title>
        <authorList>
            <person name="Probst A.J."/>
            <person name="Ladd B."/>
            <person name="Jarett J.K."/>
            <person name="Geller-Mcgrath D.E."/>
            <person name="Sieber C.M.K."/>
            <person name="Emerson J.B."/>
            <person name="Anantharaman K."/>
            <person name="Thomas B.C."/>
            <person name="Malmstrom R."/>
            <person name="Stieglmeier M."/>
            <person name="Klingl A."/>
            <person name="Woyke T."/>
            <person name="Ryan C.M."/>
            <person name="Banfield J.F."/>
        </authorList>
    </citation>
    <scope>NUCLEOTIDE SEQUENCE [LARGE SCALE GENOMIC DNA]</scope>
</reference>
<dbReference type="Pfam" id="PF02163">
    <property type="entry name" value="Peptidase_M50"/>
    <property type="match status" value="1"/>
</dbReference>
<dbReference type="PANTHER" id="PTHR35864">
    <property type="entry name" value="ZINC METALLOPROTEASE MJ0611-RELATED"/>
    <property type="match status" value="1"/>
</dbReference>
<evidence type="ECO:0000313" key="15">
    <source>
        <dbReference type="EMBL" id="PIV38684.1"/>
    </source>
</evidence>
<evidence type="ECO:0000256" key="13">
    <source>
        <dbReference type="SAM" id="Phobius"/>
    </source>
</evidence>
<evidence type="ECO:0000256" key="9">
    <source>
        <dbReference type="ARBA" id="ARBA00022833"/>
    </source>
</evidence>
<gene>
    <name evidence="15" type="ORF">COS30_00760</name>
</gene>
<feature type="transmembrane region" description="Helical" evidence="13">
    <location>
        <begin position="123"/>
        <end position="142"/>
    </location>
</feature>
<feature type="transmembrane region" description="Helical" evidence="13">
    <location>
        <begin position="50"/>
        <end position="70"/>
    </location>
</feature>
<evidence type="ECO:0000256" key="3">
    <source>
        <dbReference type="ARBA" id="ARBA00007931"/>
    </source>
</evidence>
<keyword evidence="12 13" id="KW-0472">Membrane</keyword>
<evidence type="ECO:0000256" key="7">
    <source>
        <dbReference type="ARBA" id="ARBA00022723"/>
    </source>
</evidence>
<dbReference type="EMBL" id="PEUE01000021">
    <property type="protein sequence ID" value="PIV38684.1"/>
    <property type="molecule type" value="Genomic_DNA"/>
</dbReference>
<dbReference type="CDD" id="cd06158">
    <property type="entry name" value="S2P-M50_like_1"/>
    <property type="match status" value="1"/>
</dbReference>
<evidence type="ECO:0000256" key="1">
    <source>
        <dbReference type="ARBA" id="ARBA00001947"/>
    </source>
</evidence>
<feature type="transmembrane region" description="Helical" evidence="13">
    <location>
        <begin position="6"/>
        <end position="29"/>
    </location>
</feature>
<comment type="subcellular location">
    <subcellularLocation>
        <location evidence="2">Cell membrane</location>
        <topology evidence="2">Multi-pass membrane protein</topology>
    </subcellularLocation>
</comment>
<keyword evidence="6 13" id="KW-0812">Transmembrane</keyword>
<evidence type="ECO:0000256" key="12">
    <source>
        <dbReference type="ARBA" id="ARBA00023136"/>
    </source>
</evidence>
<dbReference type="GO" id="GO:0046872">
    <property type="term" value="F:metal ion binding"/>
    <property type="evidence" value="ECO:0007669"/>
    <property type="project" value="UniProtKB-KW"/>
</dbReference>
<evidence type="ECO:0000313" key="16">
    <source>
        <dbReference type="Proteomes" id="UP000229247"/>
    </source>
</evidence>
<dbReference type="Proteomes" id="UP000229247">
    <property type="component" value="Unassembled WGS sequence"/>
</dbReference>
<dbReference type="InterPro" id="IPR008915">
    <property type="entry name" value="Peptidase_M50"/>
</dbReference>
<dbReference type="InterPro" id="IPR052348">
    <property type="entry name" value="Metallopeptidase_M50B"/>
</dbReference>
<dbReference type="AlphaFoldDB" id="A0A2M7D6R5"/>
<proteinExistence type="inferred from homology"/>
<evidence type="ECO:0000256" key="4">
    <source>
        <dbReference type="ARBA" id="ARBA00022475"/>
    </source>
</evidence>
<comment type="caution">
    <text evidence="15">The sequence shown here is derived from an EMBL/GenBank/DDBJ whole genome shotgun (WGS) entry which is preliminary data.</text>
</comment>
<evidence type="ECO:0000256" key="6">
    <source>
        <dbReference type="ARBA" id="ARBA00022692"/>
    </source>
</evidence>
<keyword evidence="7" id="KW-0479">Metal-binding</keyword>
<protein>
    <submittedName>
        <fullName evidence="15">Site-2 protease family protein</fullName>
    </submittedName>
</protein>
<evidence type="ECO:0000256" key="11">
    <source>
        <dbReference type="ARBA" id="ARBA00023049"/>
    </source>
</evidence>
<dbReference type="GO" id="GO:0006508">
    <property type="term" value="P:proteolysis"/>
    <property type="evidence" value="ECO:0007669"/>
    <property type="project" value="UniProtKB-KW"/>
</dbReference>
<keyword evidence="11" id="KW-0482">Metalloprotease</keyword>
<keyword evidence="10 13" id="KW-1133">Transmembrane helix</keyword>
<name>A0A2M7D6R5_9BACT</name>
<dbReference type="PANTHER" id="PTHR35864:SF1">
    <property type="entry name" value="ZINC METALLOPROTEASE YWHC-RELATED"/>
    <property type="match status" value="1"/>
</dbReference>
<feature type="transmembrane region" description="Helical" evidence="13">
    <location>
        <begin position="90"/>
        <end position="111"/>
    </location>
</feature>
<organism evidence="15 16">
    <name type="scientific">Candidatus Portnoybacteria bacterium CG02_land_8_20_14_3_00_45_8</name>
    <dbReference type="NCBI Taxonomy" id="1974807"/>
    <lineage>
        <taxon>Bacteria</taxon>
        <taxon>Candidatus Portnoyibacteriota</taxon>
    </lineage>
</organism>
<evidence type="ECO:0000256" key="5">
    <source>
        <dbReference type="ARBA" id="ARBA00022670"/>
    </source>
</evidence>
<keyword evidence="8" id="KW-0378">Hydrolase</keyword>
<keyword evidence="9" id="KW-0862">Zinc</keyword>
<comment type="cofactor">
    <cofactor evidence="1">
        <name>Zn(2+)</name>
        <dbReference type="ChEBI" id="CHEBI:29105"/>
    </cofactor>
</comment>